<dbReference type="InterPro" id="IPR016120">
    <property type="entry name" value="Sig_transdc_His_kin_SpoOB"/>
</dbReference>
<dbReference type="EMBL" id="DXBG01000037">
    <property type="protein sequence ID" value="HIZ64643.1"/>
    <property type="molecule type" value="Genomic_DNA"/>
</dbReference>
<evidence type="ECO:0000313" key="6">
    <source>
        <dbReference type="EMBL" id="HIZ64643.1"/>
    </source>
</evidence>
<keyword evidence="1" id="KW-0597">Phosphoprotein</keyword>
<feature type="transmembrane region" description="Helical" evidence="4">
    <location>
        <begin position="6"/>
        <end position="23"/>
    </location>
</feature>
<keyword evidence="4" id="KW-0812">Transmembrane</keyword>
<evidence type="ECO:0000259" key="5">
    <source>
        <dbReference type="Pfam" id="PF14501"/>
    </source>
</evidence>
<feature type="non-terminal residue" evidence="6">
    <location>
        <position position="1"/>
    </location>
</feature>
<keyword evidence="4" id="KW-1133">Transmembrane helix</keyword>
<dbReference type="PANTHER" id="PTHR40448:SF1">
    <property type="entry name" value="TWO-COMPONENT SENSOR HISTIDINE KINASE"/>
    <property type="match status" value="1"/>
</dbReference>
<feature type="transmembrane region" description="Helical" evidence="4">
    <location>
        <begin position="30"/>
        <end position="49"/>
    </location>
</feature>
<reference evidence="6" key="2">
    <citation type="submission" date="2021-04" db="EMBL/GenBank/DDBJ databases">
        <authorList>
            <person name="Gilroy R."/>
        </authorList>
    </citation>
    <scope>NUCLEOTIDE SEQUENCE</scope>
    <source>
        <strain evidence="6">1068</strain>
    </source>
</reference>
<protein>
    <submittedName>
        <fullName evidence="6">GHKL domain-containing protein</fullName>
    </submittedName>
</protein>
<name>A0A9D2JS26_9FIRM</name>
<dbReference type="GO" id="GO:0042802">
    <property type="term" value="F:identical protein binding"/>
    <property type="evidence" value="ECO:0007669"/>
    <property type="project" value="TreeGrafter"/>
</dbReference>
<dbReference type="InterPro" id="IPR032834">
    <property type="entry name" value="NatK-like_C"/>
</dbReference>
<proteinExistence type="predicted"/>
<dbReference type="AlphaFoldDB" id="A0A9D2JS26"/>
<gene>
    <name evidence="6" type="ORF">H9809_01870</name>
</gene>
<evidence type="ECO:0000256" key="4">
    <source>
        <dbReference type="SAM" id="Phobius"/>
    </source>
</evidence>
<feature type="transmembrane region" description="Helical" evidence="4">
    <location>
        <begin position="69"/>
        <end position="86"/>
    </location>
</feature>
<keyword evidence="4" id="KW-0472">Membrane</keyword>
<evidence type="ECO:0000256" key="2">
    <source>
        <dbReference type="ARBA" id="ARBA00022679"/>
    </source>
</evidence>
<feature type="transmembrane region" description="Helical" evidence="4">
    <location>
        <begin position="133"/>
        <end position="153"/>
    </location>
</feature>
<feature type="domain" description="Sensor histidine kinase NatK-like C-terminal" evidence="5">
    <location>
        <begin position="273"/>
        <end position="360"/>
    </location>
</feature>
<keyword evidence="2" id="KW-0808">Transferase</keyword>
<dbReference type="SUPFAM" id="SSF55890">
    <property type="entry name" value="Sporulation response regulatory protein Spo0B"/>
    <property type="match status" value="1"/>
</dbReference>
<dbReference type="Pfam" id="PF14501">
    <property type="entry name" value="HATPase_c_5"/>
    <property type="match status" value="1"/>
</dbReference>
<organism evidence="6 7">
    <name type="scientific">Candidatus Blautia pullicola</name>
    <dbReference type="NCBI Taxonomy" id="2838498"/>
    <lineage>
        <taxon>Bacteria</taxon>
        <taxon>Bacillati</taxon>
        <taxon>Bacillota</taxon>
        <taxon>Clostridia</taxon>
        <taxon>Lachnospirales</taxon>
        <taxon>Lachnospiraceae</taxon>
        <taxon>Blautia</taxon>
    </lineage>
</organism>
<evidence type="ECO:0000256" key="3">
    <source>
        <dbReference type="ARBA" id="ARBA00022777"/>
    </source>
</evidence>
<sequence length="368" mass="42360">SHLFFQSVLVEIPLSLLLLFFYKGSWQKKLFFSLALLSLDFYYIMSLNALTNLMHHKLHYYFNDLEFLLVYHALLWLVLFLCARLCKSSEPESPLPFSLWLLLLGILGILLFLAMCSLAFAATSSMEYNTNMLLHFTMMFLLLVLNYMVFHLYRKFSDYGSKSKETALLQQQLASQEKYYRDYLDTREEFSRLRHDMKNHLAAAAGLYSQGRAQELLSYLDTARQELDSMENLVTTGNPYLDTVLTIKLQEIQKKHIFCKPEISVPEGLCLDFSDTVTILGNLLDNAIVSCLDYPPHTCQINLSLHYQKGCLLLHMDNPTIASILPSPGIGLKNVKNQVQKYSGILSLKIQNGRYHTDLVLYEVKSQN</sequence>
<comment type="caution">
    <text evidence="6">The sequence shown here is derived from an EMBL/GenBank/DDBJ whole genome shotgun (WGS) entry which is preliminary data.</text>
</comment>
<dbReference type="GO" id="GO:0000155">
    <property type="term" value="F:phosphorelay sensor kinase activity"/>
    <property type="evidence" value="ECO:0007669"/>
    <property type="project" value="InterPro"/>
</dbReference>
<accession>A0A9D2JS26</accession>
<dbReference type="Proteomes" id="UP000824056">
    <property type="component" value="Unassembled WGS sequence"/>
</dbReference>
<feature type="transmembrane region" description="Helical" evidence="4">
    <location>
        <begin position="98"/>
        <end position="121"/>
    </location>
</feature>
<dbReference type="PANTHER" id="PTHR40448">
    <property type="entry name" value="TWO-COMPONENT SENSOR HISTIDINE KINASE"/>
    <property type="match status" value="1"/>
</dbReference>
<dbReference type="SUPFAM" id="SSF55874">
    <property type="entry name" value="ATPase domain of HSP90 chaperone/DNA topoisomerase II/histidine kinase"/>
    <property type="match status" value="1"/>
</dbReference>
<keyword evidence="3" id="KW-0418">Kinase</keyword>
<reference evidence="6" key="1">
    <citation type="journal article" date="2021" name="PeerJ">
        <title>Extensive microbial diversity within the chicken gut microbiome revealed by metagenomics and culture.</title>
        <authorList>
            <person name="Gilroy R."/>
            <person name="Ravi A."/>
            <person name="Getino M."/>
            <person name="Pursley I."/>
            <person name="Horton D.L."/>
            <person name="Alikhan N.F."/>
            <person name="Baker D."/>
            <person name="Gharbi K."/>
            <person name="Hall N."/>
            <person name="Watson M."/>
            <person name="Adriaenssens E.M."/>
            <person name="Foster-Nyarko E."/>
            <person name="Jarju S."/>
            <person name="Secka A."/>
            <person name="Antonio M."/>
            <person name="Oren A."/>
            <person name="Chaudhuri R.R."/>
            <person name="La Ragione R."/>
            <person name="Hildebrand F."/>
            <person name="Pallen M.J."/>
        </authorList>
    </citation>
    <scope>NUCLEOTIDE SEQUENCE</scope>
    <source>
        <strain evidence="6">1068</strain>
    </source>
</reference>
<evidence type="ECO:0000256" key="1">
    <source>
        <dbReference type="ARBA" id="ARBA00022553"/>
    </source>
</evidence>
<dbReference type="InterPro" id="IPR036890">
    <property type="entry name" value="HATPase_C_sf"/>
</dbReference>
<evidence type="ECO:0000313" key="7">
    <source>
        <dbReference type="Proteomes" id="UP000824056"/>
    </source>
</evidence>